<keyword evidence="3" id="KW-1185">Reference proteome</keyword>
<dbReference type="InterPro" id="IPR003594">
    <property type="entry name" value="HATPase_dom"/>
</dbReference>
<feature type="domain" description="Histidine kinase/HSP90-like ATPase" evidence="1">
    <location>
        <begin position="38"/>
        <end position="159"/>
    </location>
</feature>
<dbReference type="PANTHER" id="PTHR48444:SF1">
    <property type="entry name" value="DNA TOPOISOMERASE 6 SUBUNIT B"/>
    <property type="match status" value="1"/>
</dbReference>
<dbReference type="PANTHER" id="PTHR48444">
    <property type="entry name" value="DNA TOPOISOMERASE 6 SUBUNIT B"/>
    <property type="match status" value="1"/>
</dbReference>
<dbReference type="EMBL" id="BSEC01000001">
    <property type="protein sequence ID" value="GLI92583.1"/>
    <property type="molecule type" value="Genomic_DNA"/>
</dbReference>
<dbReference type="Proteomes" id="UP001144323">
    <property type="component" value="Unassembled WGS sequence"/>
</dbReference>
<accession>A0A9W6GTD1</accession>
<name>A0A9W6GTD1_9HYPH</name>
<dbReference type="RefSeq" id="WP_281801886.1">
    <property type="nucleotide sequence ID" value="NZ_BSEC01000001.1"/>
</dbReference>
<comment type="caution">
    <text evidence="2">The sequence shown here is derived from an EMBL/GenBank/DDBJ whole genome shotgun (WGS) entry which is preliminary data.</text>
</comment>
<dbReference type="Gene3D" id="3.30.565.10">
    <property type="entry name" value="Histidine kinase-like ATPase, C-terminal domain"/>
    <property type="match status" value="1"/>
</dbReference>
<sequence length="258" mass="28118">MTDRHAAVATALEMAGRRKEISVSEFFLKNRHLLGFDAPAKSLVTAVKEAVDNALDACEEAGVLPEITVEVRGRFERSSVAVEDNGPGIVEGQIARIFGKLLYGSKFHKLSQSRCQQGMETSAAGMYGRLTVGKPLHVISRIEGEPAASELHVSIDAANNRPDIHKRKHIAWSRPYGARVEREMEGVNQGGPHSVEFLVDEFSCVGEKTARAIIQIAGKPLSERSCPEHIAHAQANALNRALQKARVQTPRPISGFLP</sequence>
<reference evidence="2" key="1">
    <citation type="journal article" date="2023" name="Int. J. Syst. Evol. Microbiol.">
        <title>Methylocystis iwaonis sp. nov., a type II methane-oxidizing bacterium from surface soil of a rice paddy field in Japan, and emended description of the genus Methylocystis (ex Whittenbury et al. 1970) Bowman et al. 1993.</title>
        <authorList>
            <person name="Kaise H."/>
            <person name="Sawadogo J.B."/>
            <person name="Alam M.S."/>
            <person name="Ueno C."/>
            <person name="Dianou D."/>
            <person name="Shinjo R."/>
            <person name="Asakawa S."/>
        </authorList>
    </citation>
    <scope>NUCLEOTIDE SEQUENCE</scope>
    <source>
        <strain evidence="2">LMG27198</strain>
    </source>
</reference>
<evidence type="ECO:0000313" key="3">
    <source>
        <dbReference type="Proteomes" id="UP001144323"/>
    </source>
</evidence>
<dbReference type="Pfam" id="PF02518">
    <property type="entry name" value="HATPase_c"/>
    <property type="match status" value="1"/>
</dbReference>
<gene>
    <name evidence="2" type="ORF">LMG27198_15750</name>
</gene>
<dbReference type="SMART" id="SM00387">
    <property type="entry name" value="HATPase_c"/>
    <property type="match status" value="1"/>
</dbReference>
<protein>
    <recommendedName>
        <fullName evidence="1">Histidine kinase/HSP90-like ATPase domain-containing protein</fullName>
    </recommendedName>
</protein>
<dbReference type="AlphaFoldDB" id="A0A9W6GTD1"/>
<evidence type="ECO:0000259" key="1">
    <source>
        <dbReference type="SMART" id="SM00387"/>
    </source>
</evidence>
<dbReference type="SUPFAM" id="SSF55874">
    <property type="entry name" value="ATPase domain of HSP90 chaperone/DNA topoisomerase II/histidine kinase"/>
    <property type="match status" value="1"/>
</dbReference>
<proteinExistence type="predicted"/>
<organism evidence="2 3">
    <name type="scientific">Methylocystis echinoides</name>
    <dbReference type="NCBI Taxonomy" id="29468"/>
    <lineage>
        <taxon>Bacteria</taxon>
        <taxon>Pseudomonadati</taxon>
        <taxon>Pseudomonadota</taxon>
        <taxon>Alphaproteobacteria</taxon>
        <taxon>Hyphomicrobiales</taxon>
        <taxon>Methylocystaceae</taxon>
        <taxon>Methylocystis</taxon>
    </lineage>
</organism>
<evidence type="ECO:0000313" key="2">
    <source>
        <dbReference type="EMBL" id="GLI92583.1"/>
    </source>
</evidence>
<dbReference type="InterPro" id="IPR036890">
    <property type="entry name" value="HATPase_C_sf"/>
</dbReference>